<keyword evidence="1" id="KW-0732">Signal</keyword>
<dbReference type="GO" id="GO:0016787">
    <property type="term" value="F:hydrolase activity"/>
    <property type="evidence" value="ECO:0007669"/>
    <property type="project" value="UniProtKB-KW"/>
</dbReference>
<dbReference type="EMBL" id="CP062222">
    <property type="protein sequence ID" value="QTC92658.1"/>
    <property type="molecule type" value="Genomic_DNA"/>
</dbReference>
<dbReference type="SUPFAM" id="SSF53474">
    <property type="entry name" value="alpha/beta-Hydrolases"/>
    <property type="match status" value="1"/>
</dbReference>
<evidence type="ECO:0000256" key="1">
    <source>
        <dbReference type="SAM" id="SignalP"/>
    </source>
</evidence>
<feature type="signal peptide" evidence="1">
    <location>
        <begin position="1"/>
        <end position="19"/>
    </location>
</feature>
<keyword evidence="3" id="KW-1185">Reference proteome</keyword>
<accession>A0A975C2G5</accession>
<dbReference type="Gene3D" id="3.40.50.1820">
    <property type="entry name" value="alpha/beta hydrolase"/>
    <property type="match status" value="1"/>
</dbReference>
<dbReference type="InterPro" id="IPR029058">
    <property type="entry name" value="AB_hydrolase_fold"/>
</dbReference>
<organism evidence="2 3">
    <name type="scientific">Brevundimonas goettingensis</name>
    <dbReference type="NCBI Taxonomy" id="2774190"/>
    <lineage>
        <taxon>Bacteria</taxon>
        <taxon>Pseudomonadati</taxon>
        <taxon>Pseudomonadota</taxon>
        <taxon>Alphaproteobacteria</taxon>
        <taxon>Caulobacterales</taxon>
        <taxon>Caulobacteraceae</taxon>
        <taxon>Brevundimonas</taxon>
    </lineage>
</organism>
<feature type="chain" id="PRO_5037892078" evidence="1">
    <location>
        <begin position="20"/>
        <end position="285"/>
    </location>
</feature>
<evidence type="ECO:0000313" key="3">
    <source>
        <dbReference type="Proteomes" id="UP000663918"/>
    </source>
</evidence>
<keyword evidence="2" id="KW-0378">Hydrolase</keyword>
<dbReference type="RefSeq" id="WP_207931938.1">
    <property type="nucleotide sequence ID" value="NZ_CP062222.1"/>
</dbReference>
<gene>
    <name evidence="2" type="ORF">IFJ75_07290</name>
</gene>
<protein>
    <submittedName>
        <fullName evidence="2">Alpha/beta hydrolase</fullName>
    </submittedName>
</protein>
<evidence type="ECO:0000313" key="2">
    <source>
        <dbReference type="EMBL" id="QTC92658.1"/>
    </source>
</evidence>
<reference evidence="2" key="1">
    <citation type="submission" date="2020-09" db="EMBL/GenBank/DDBJ databases">
        <title>Brevundimonas sp. LVF2 isolated from a puddle in Goettingen, Germany.</title>
        <authorList>
            <person name="Friedrich I."/>
            <person name="Klassen A."/>
            <person name="Hannes N."/>
            <person name="Schneider D."/>
            <person name="Hertel R."/>
            <person name="Daniel R."/>
        </authorList>
    </citation>
    <scope>NUCLEOTIDE SEQUENCE</scope>
    <source>
        <strain evidence="2">LVF2</strain>
    </source>
</reference>
<dbReference type="KEGG" id="bgoe:IFJ75_07290"/>
<name>A0A975C2G5_9CAUL</name>
<sequence>MLIRVLAAGLLLSVAPMTAAVAQTAPAAAAPAFEARHLMIPAPDGRTIDISVWAAPEERGVIVFSSGFNSAPAAYHRILSEWVSHGYTVVAPLHVDSLQHPDHDKYDNRAAFSTRIMDVAVARGVARHIAPGKPMIAAGHSFGSLISAIEGGAVTVAGPHGDPEIKGVIELSSPGIIQGLVTPTTWEGLDKPLLVITGDKDVVPGFATDWHDHRAAFDGSPAGDKTLLIFADGDHSLIARADDADFATIVEATEAFLDAYALGDAAAKARLNALPAPDGVTIERR</sequence>
<proteinExistence type="predicted"/>
<dbReference type="Proteomes" id="UP000663918">
    <property type="component" value="Chromosome"/>
</dbReference>
<dbReference type="AlphaFoldDB" id="A0A975C2G5"/>